<dbReference type="SUPFAM" id="SSF51182">
    <property type="entry name" value="RmlC-like cupins"/>
    <property type="match status" value="1"/>
</dbReference>
<dbReference type="InterPro" id="IPR011051">
    <property type="entry name" value="RmlC_Cupin_sf"/>
</dbReference>
<proteinExistence type="predicted"/>
<sequence>MQKISLTALARQHLDIARGASSGRSARTLYGGHEHVLRQTLIALRAGSDLSEHENPGESTLQVIQGRVTLVAGEVRWNGSPGDLLFLPDARHAVETEEDSVVLLTVAKLDVPPRA</sequence>
<evidence type="ECO:0000313" key="1">
    <source>
        <dbReference type="EMBL" id="GAA2071092.1"/>
    </source>
</evidence>
<dbReference type="EMBL" id="BAAAPY010000001">
    <property type="protein sequence ID" value="GAA2071092.1"/>
    <property type="molecule type" value="Genomic_DNA"/>
</dbReference>
<dbReference type="Gene3D" id="2.60.120.10">
    <property type="entry name" value="Jelly Rolls"/>
    <property type="match status" value="1"/>
</dbReference>
<dbReference type="RefSeq" id="WP_344324041.1">
    <property type="nucleotide sequence ID" value="NZ_BAAAPY010000001.1"/>
</dbReference>
<reference evidence="1 2" key="1">
    <citation type="journal article" date="2019" name="Int. J. Syst. Evol. Microbiol.">
        <title>The Global Catalogue of Microorganisms (GCM) 10K type strain sequencing project: providing services to taxonomists for standard genome sequencing and annotation.</title>
        <authorList>
            <consortium name="The Broad Institute Genomics Platform"/>
            <consortium name="The Broad Institute Genome Sequencing Center for Infectious Disease"/>
            <person name="Wu L."/>
            <person name="Ma J."/>
        </authorList>
    </citation>
    <scope>NUCLEOTIDE SEQUENCE [LARGE SCALE GENOMIC DNA]</scope>
    <source>
        <strain evidence="1 2">JCM 15749</strain>
    </source>
</reference>
<dbReference type="CDD" id="cd02230">
    <property type="entry name" value="cupin_HP0902-like"/>
    <property type="match status" value="1"/>
</dbReference>
<dbReference type="PANTHER" id="PTHR37694">
    <property type="entry name" value="SLR8022 PROTEIN"/>
    <property type="match status" value="1"/>
</dbReference>
<protein>
    <submittedName>
        <fullName evidence="1">Cupin domain-containing protein</fullName>
    </submittedName>
</protein>
<dbReference type="InterPro" id="IPR014710">
    <property type="entry name" value="RmlC-like_jellyroll"/>
</dbReference>
<keyword evidence="2" id="KW-1185">Reference proteome</keyword>
<dbReference type="PANTHER" id="PTHR37694:SF1">
    <property type="entry name" value="SLR8022 PROTEIN"/>
    <property type="match status" value="1"/>
</dbReference>
<name>A0ABN2VUE9_9ACTN</name>
<evidence type="ECO:0000313" key="2">
    <source>
        <dbReference type="Proteomes" id="UP001501480"/>
    </source>
</evidence>
<gene>
    <name evidence="1" type="ORF">GCM10009821_05820</name>
</gene>
<comment type="caution">
    <text evidence="1">The sequence shown here is derived from an EMBL/GenBank/DDBJ whole genome shotgun (WGS) entry which is preliminary data.</text>
</comment>
<dbReference type="Proteomes" id="UP001501480">
    <property type="component" value="Unassembled WGS sequence"/>
</dbReference>
<accession>A0ABN2VUE9</accession>
<organism evidence="1 2">
    <name type="scientific">Aeromicrobium halocynthiae</name>
    <dbReference type="NCBI Taxonomy" id="560557"/>
    <lineage>
        <taxon>Bacteria</taxon>
        <taxon>Bacillati</taxon>
        <taxon>Actinomycetota</taxon>
        <taxon>Actinomycetes</taxon>
        <taxon>Propionibacteriales</taxon>
        <taxon>Nocardioidaceae</taxon>
        <taxon>Aeromicrobium</taxon>
    </lineage>
</organism>